<organism evidence="1 2">
    <name type="scientific">Roseiflexus castenholzii (strain DSM 13941 / HLO8)</name>
    <dbReference type="NCBI Taxonomy" id="383372"/>
    <lineage>
        <taxon>Bacteria</taxon>
        <taxon>Bacillati</taxon>
        <taxon>Chloroflexota</taxon>
        <taxon>Chloroflexia</taxon>
        <taxon>Chloroflexales</taxon>
        <taxon>Roseiflexineae</taxon>
        <taxon>Roseiflexaceae</taxon>
        <taxon>Roseiflexus</taxon>
    </lineage>
</organism>
<dbReference type="EMBL" id="CP000804">
    <property type="protein sequence ID" value="ABU56713.1"/>
    <property type="molecule type" value="Genomic_DNA"/>
</dbReference>
<dbReference type="KEGG" id="rca:Rcas_0584"/>
<name>A7NGW6_ROSCS</name>
<evidence type="ECO:0000313" key="1">
    <source>
        <dbReference type="EMBL" id="ABU56713.1"/>
    </source>
</evidence>
<protein>
    <submittedName>
        <fullName evidence="1">Uncharacterized protein</fullName>
    </submittedName>
</protein>
<gene>
    <name evidence="1" type="ordered locus">Rcas_0584</name>
</gene>
<reference evidence="1 2" key="1">
    <citation type="submission" date="2007-08" db="EMBL/GenBank/DDBJ databases">
        <title>Complete sequence of Roseiflexus castenholzii DSM 13941.</title>
        <authorList>
            <consortium name="US DOE Joint Genome Institute"/>
            <person name="Copeland A."/>
            <person name="Lucas S."/>
            <person name="Lapidus A."/>
            <person name="Barry K."/>
            <person name="Glavina del Rio T."/>
            <person name="Dalin E."/>
            <person name="Tice H."/>
            <person name="Pitluck S."/>
            <person name="Thompson L.S."/>
            <person name="Brettin T."/>
            <person name="Bruce D."/>
            <person name="Detter J.C."/>
            <person name="Han C."/>
            <person name="Tapia R."/>
            <person name="Schmutz J."/>
            <person name="Larimer F."/>
            <person name="Land M."/>
            <person name="Hauser L."/>
            <person name="Kyrpides N."/>
            <person name="Mikhailova N."/>
            <person name="Bryant D.A."/>
            <person name="Hanada S."/>
            <person name="Tsukatani Y."/>
            <person name="Richardson P."/>
        </authorList>
    </citation>
    <scope>NUCLEOTIDE SEQUENCE [LARGE SCALE GENOMIC DNA]</scope>
    <source>
        <strain evidence="2">DSM 13941 / HLO8</strain>
    </source>
</reference>
<dbReference type="Proteomes" id="UP000000263">
    <property type="component" value="Chromosome"/>
</dbReference>
<evidence type="ECO:0000313" key="2">
    <source>
        <dbReference type="Proteomes" id="UP000000263"/>
    </source>
</evidence>
<dbReference type="HOGENOM" id="CLU_1336687_0_0_0"/>
<sequence>MACVLSLQLMGLAAVDQPRGSQWAEARARWNAQAPGSYHIAVRIEALGNVCVQRLEVRGAWVRRVIENTCDAFWVDPLTVDELFALASDIESIPASRCSPSPHDCPCHRVFTLRRIEYDAAYGFPVTILARSEVQFHPAARDFWEYLWQNQQLPTCQPARRRFTVQVLSLTPLAPEDSTQTSAIEKVQ</sequence>
<accession>A7NGW6</accession>
<dbReference type="AlphaFoldDB" id="A7NGW6"/>
<keyword evidence="2" id="KW-1185">Reference proteome</keyword>
<proteinExistence type="predicted"/>